<dbReference type="PhylomeDB" id="B4LK98"/>
<keyword evidence="4" id="KW-0732">Signal</keyword>
<evidence type="ECO:0000256" key="1">
    <source>
        <dbReference type="ARBA" id="ARBA00023157"/>
    </source>
</evidence>
<feature type="region of interest" description="Disordered" evidence="3">
    <location>
        <begin position="279"/>
        <end position="307"/>
    </location>
</feature>
<accession>B4LK98</accession>
<dbReference type="SUPFAM" id="SSF56496">
    <property type="entry name" value="Fibrinogen C-terminal domain-like"/>
    <property type="match status" value="1"/>
</dbReference>
<dbReference type="OMA" id="WADYAHG"/>
<keyword evidence="2" id="KW-0175">Coiled coil</keyword>
<dbReference type="GO" id="GO:0005615">
    <property type="term" value="C:extracellular space"/>
    <property type="evidence" value="ECO:0007669"/>
    <property type="project" value="TreeGrafter"/>
</dbReference>
<dbReference type="AlphaFoldDB" id="B4LK98"/>
<dbReference type="PROSITE" id="PS00514">
    <property type="entry name" value="FIBRINOGEN_C_1"/>
    <property type="match status" value="1"/>
</dbReference>
<dbReference type="OrthoDB" id="9990035at2759"/>
<protein>
    <recommendedName>
        <fullName evidence="5">Fibrinogen C-terminal domain-containing protein</fullName>
    </recommendedName>
</protein>
<feature type="signal peptide" evidence="4">
    <location>
        <begin position="1"/>
        <end position="18"/>
    </location>
</feature>
<feature type="chain" id="PRO_5002816159" description="Fibrinogen C-terminal domain-containing protein" evidence="4">
    <location>
        <begin position="19"/>
        <end position="782"/>
    </location>
</feature>
<dbReference type="Proteomes" id="UP000008792">
    <property type="component" value="Unassembled WGS sequence"/>
</dbReference>
<dbReference type="EMBL" id="CH940648">
    <property type="protein sequence ID" value="EDW61689.1"/>
    <property type="molecule type" value="Genomic_DNA"/>
</dbReference>
<dbReference type="eggNOG" id="KOG2579">
    <property type="taxonomic scope" value="Eukaryota"/>
</dbReference>
<dbReference type="InterPro" id="IPR014716">
    <property type="entry name" value="Fibrinogen_a/b/g_C_1"/>
</dbReference>
<feature type="compositionally biased region" description="Low complexity" evidence="3">
    <location>
        <begin position="735"/>
        <end position="765"/>
    </location>
</feature>
<dbReference type="STRING" id="7244.B4LK98"/>
<dbReference type="SMART" id="SM00186">
    <property type="entry name" value="FBG"/>
    <property type="match status" value="1"/>
</dbReference>
<evidence type="ECO:0000256" key="3">
    <source>
        <dbReference type="SAM" id="MobiDB-lite"/>
    </source>
</evidence>
<evidence type="ECO:0000259" key="5">
    <source>
        <dbReference type="PROSITE" id="PS51406"/>
    </source>
</evidence>
<feature type="compositionally biased region" description="Low complexity" evidence="3">
    <location>
        <begin position="279"/>
        <end position="293"/>
    </location>
</feature>
<dbReference type="Gene3D" id="3.90.215.10">
    <property type="entry name" value="Gamma Fibrinogen, chain A, domain 1"/>
    <property type="match status" value="1"/>
</dbReference>
<dbReference type="CDD" id="cd00087">
    <property type="entry name" value="FReD"/>
    <property type="match status" value="1"/>
</dbReference>
<keyword evidence="1" id="KW-1015">Disulfide bond</keyword>
<sequence>MLRLILLIVSLAVASARGATSGVVSDVNNMLRDAKASSSAPVAAATLPPSSVELLRFVDDEDNEEGLELLSNGVQLGGNKGQDEQQDVPHNQKLGDQVRLLTKQLNALMMRRREDYELLEHNLRKSLRLTTDAASVDADMRSELDQLRREMETLRATHSGNKERLTVEWLQQSISEIRKQLVELQRTAANVAKDVRHEGTAYEDLATIRNDYQQLKLELAAQRERQQQTEVIVQELREELLQQEQEYKHELNKQLNAKAIAKANSNAIVKQQIVEQSASIEENSSSQEASQESRPMSSSELADHRRRHCRFQQQQIHSLQLAQRSLRRQVNELKYHHIDERVRSIELEQHRIANANFNLSRQIATLDKLHTSMLELLEDVEGLQSKMDKSIPELRHEISKLEFANAQISSEQNLVREENKNAARSLQAMAVSVSVLQDEREGVKKLVSNVEQLQTNMDRIQSLVNDELHNKLSHLNKPHKRPHHQKPQQPQELTDLRTDNELAETLVAELENVEAQYEAIVNKLPQDCSELSTQVDGLHLIAPAGQHHPLMTHCNADGWTTVQRRFDGSADFNRSWADYAHGFGTPGGEYWIGNEQLHHLTLNNCTQLRVHMQDIYDNNWVAEYKHFYISSRSDGYRLHIGEYSGNASDALNYQQGMQFSAIDDDRDISQTHCAANYEGGWWFSHCQHANLNGRYNLGLTWFDAGRNEWIAVRSSQMLVKRRPSDECAPSNGNEAPTVAAAATTTTKSASAGTTPTTTTTKTTVVPSTRPNTVVQFVAAAQA</sequence>
<evidence type="ECO:0000313" key="6">
    <source>
        <dbReference type="EMBL" id="EDW61689.1"/>
    </source>
</evidence>
<feature type="region of interest" description="Disordered" evidence="3">
    <location>
        <begin position="474"/>
        <end position="494"/>
    </location>
</feature>
<dbReference type="InterPro" id="IPR050373">
    <property type="entry name" value="Fibrinogen_C-term_domain"/>
</dbReference>
<dbReference type="InterPro" id="IPR002181">
    <property type="entry name" value="Fibrinogen_a/b/g_C_dom"/>
</dbReference>
<feature type="domain" description="Fibrinogen C-terminal" evidence="5">
    <location>
        <begin position="519"/>
        <end position="723"/>
    </location>
</feature>
<dbReference type="PANTHER" id="PTHR19143">
    <property type="entry name" value="FIBRINOGEN/TENASCIN/ANGIOPOEITIN"/>
    <property type="match status" value="1"/>
</dbReference>
<keyword evidence="7" id="KW-1185">Reference proteome</keyword>
<dbReference type="KEGG" id="dvi:6625837"/>
<feature type="compositionally biased region" description="Basic residues" evidence="3">
    <location>
        <begin position="474"/>
        <end position="486"/>
    </location>
</feature>
<dbReference type="PROSITE" id="PS51406">
    <property type="entry name" value="FIBRINOGEN_C_2"/>
    <property type="match status" value="1"/>
</dbReference>
<evidence type="ECO:0000256" key="4">
    <source>
        <dbReference type="SAM" id="SignalP"/>
    </source>
</evidence>
<dbReference type="PANTHER" id="PTHR19143:SF444">
    <property type="entry name" value="PROTEIN SCABROUS"/>
    <property type="match status" value="1"/>
</dbReference>
<dbReference type="InParanoid" id="B4LK98"/>
<dbReference type="HOGENOM" id="CLU_021665_0_0_1"/>
<dbReference type="FunCoup" id="B4LK98">
    <property type="interactions" value="7"/>
</dbReference>
<feature type="region of interest" description="Disordered" evidence="3">
    <location>
        <begin position="723"/>
        <end position="765"/>
    </location>
</feature>
<name>B4LK98_DROVI</name>
<dbReference type="InterPro" id="IPR036056">
    <property type="entry name" value="Fibrinogen-like_C"/>
</dbReference>
<proteinExistence type="predicted"/>
<reference evidence="6 7" key="1">
    <citation type="journal article" date="2007" name="Nature">
        <title>Evolution of genes and genomes on the Drosophila phylogeny.</title>
        <authorList>
            <consortium name="Drosophila 12 Genomes Consortium"/>
            <person name="Clark A.G."/>
            <person name="Eisen M.B."/>
            <person name="Smith D.R."/>
            <person name="Bergman C.M."/>
            <person name="Oliver B."/>
            <person name="Markow T.A."/>
            <person name="Kaufman T.C."/>
            <person name="Kellis M."/>
            <person name="Gelbart W."/>
            <person name="Iyer V.N."/>
            <person name="Pollard D.A."/>
            <person name="Sackton T.B."/>
            <person name="Larracuente A.M."/>
            <person name="Singh N.D."/>
            <person name="Abad J.P."/>
            <person name="Abt D.N."/>
            <person name="Adryan B."/>
            <person name="Aguade M."/>
            <person name="Akashi H."/>
            <person name="Anderson W.W."/>
            <person name="Aquadro C.F."/>
            <person name="Ardell D.H."/>
            <person name="Arguello R."/>
            <person name="Artieri C.G."/>
            <person name="Barbash D.A."/>
            <person name="Barker D."/>
            <person name="Barsanti P."/>
            <person name="Batterham P."/>
            <person name="Batzoglou S."/>
            <person name="Begun D."/>
            <person name="Bhutkar A."/>
            <person name="Blanco E."/>
            <person name="Bosak S.A."/>
            <person name="Bradley R.K."/>
            <person name="Brand A.D."/>
            <person name="Brent M.R."/>
            <person name="Brooks A.N."/>
            <person name="Brown R.H."/>
            <person name="Butlin R.K."/>
            <person name="Caggese C."/>
            <person name="Calvi B.R."/>
            <person name="Bernardo de Carvalho A."/>
            <person name="Caspi A."/>
            <person name="Castrezana S."/>
            <person name="Celniker S.E."/>
            <person name="Chang J.L."/>
            <person name="Chapple C."/>
            <person name="Chatterji S."/>
            <person name="Chinwalla A."/>
            <person name="Civetta A."/>
            <person name="Clifton S.W."/>
            <person name="Comeron J.M."/>
            <person name="Costello J.C."/>
            <person name="Coyne J.A."/>
            <person name="Daub J."/>
            <person name="David R.G."/>
            <person name="Delcher A.L."/>
            <person name="Delehaunty K."/>
            <person name="Do C.B."/>
            <person name="Ebling H."/>
            <person name="Edwards K."/>
            <person name="Eickbush T."/>
            <person name="Evans J.D."/>
            <person name="Filipski A."/>
            <person name="Findeiss S."/>
            <person name="Freyhult E."/>
            <person name="Fulton L."/>
            <person name="Fulton R."/>
            <person name="Garcia A.C."/>
            <person name="Gardiner A."/>
            <person name="Garfield D.A."/>
            <person name="Garvin B.E."/>
            <person name="Gibson G."/>
            <person name="Gilbert D."/>
            <person name="Gnerre S."/>
            <person name="Godfrey J."/>
            <person name="Good R."/>
            <person name="Gotea V."/>
            <person name="Gravely B."/>
            <person name="Greenberg A.J."/>
            <person name="Griffiths-Jones S."/>
            <person name="Gross S."/>
            <person name="Guigo R."/>
            <person name="Gustafson E.A."/>
            <person name="Haerty W."/>
            <person name="Hahn M.W."/>
            <person name="Halligan D.L."/>
            <person name="Halpern A.L."/>
            <person name="Halter G.M."/>
            <person name="Han M.V."/>
            <person name="Heger A."/>
            <person name="Hillier L."/>
            <person name="Hinrichs A.S."/>
            <person name="Holmes I."/>
            <person name="Hoskins R.A."/>
            <person name="Hubisz M.J."/>
            <person name="Hultmark D."/>
            <person name="Huntley M.A."/>
            <person name="Jaffe D.B."/>
            <person name="Jagadeeshan S."/>
            <person name="Jeck W.R."/>
            <person name="Johnson J."/>
            <person name="Jones C.D."/>
            <person name="Jordan W.C."/>
            <person name="Karpen G.H."/>
            <person name="Kataoka E."/>
            <person name="Keightley P.D."/>
            <person name="Kheradpour P."/>
            <person name="Kirkness E.F."/>
            <person name="Koerich L.B."/>
            <person name="Kristiansen K."/>
            <person name="Kudrna D."/>
            <person name="Kulathinal R.J."/>
            <person name="Kumar S."/>
            <person name="Kwok R."/>
            <person name="Lander E."/>
            <person name="Langley C.H."/>
            <person name="Lapoint R."/>
            <person name="Lazzaro B.P."/>
            <person name="Lee S.J."/>
            <person name="Levesque L."/>
            <person name="Li R."/>
            <person name="Lin C.F."/>
            <person name="Lin M.F."/>
            <person name="Lindblad-Toh K."/>
            <person name="Llopart A."/>
            <person name="Long M."/>
            <person name="Low L."/>
            <person name="Lozovsky E."/>
            <person name="Lu J."/>
            <person name="Luo M."/>
            <person name="Machado C.A."/>
            <person name="Makalowski W."/>
            <person name="Marzo M."/>
            <person name="Matsuda M."/>
            <person name="Matzkin L."/>
            <person name="McAllister B."/>
            <person name="McBride C.S."/>
            <person name="McKernan B."/>
            <person name="McKernan K."/>
            <person name="Mendez-Lago M."/>
            <person name="Minx P."/>
            <person name="Mollenhauer M.U."/>
            <person name="Montooth K."/>
            <person name="Mount S.M."/>
            <person name="Mu X."/>
            <person name="Myers E."/>
            <person name="Negre B."/>
            <person name="Newfeld S."/>
            <person name="Nielsen R."/>
            <person name="Noor M.A."/>
            <person name="O'Grady P."/>
            <person name="Pachter L."/>
            <person name="Papaceit M."/>
            <person name="Parisi M.J."/>
            <person name="Parisi M."/>
            <person name="Parts L."/>
            <person name="Pedersen J.S."/>
            <person name="Pesole G."/>
            <person name="Phillippy A.M."/>
            <person name="Ponting C.P."/>
            <person name="Pop M."/>
            <person name="Porcelli D."/>
            <person name="Powell J.R."/>
            <person name="Prohaska S."/>
            <person name="Pruitt K."/>
            <person name="Puig M."/>
            <person name="Quesneville H."/>
            <person name="Ram K.R."/>
            <person name="Rand D."/>
            <person name="Rasmussen M.D."/>
            <person name="Reed L.K."/>
            <person name="Reenan R."/>
            <person name="Reily A."/>
            <person name="Remington K.A."/>
            <person name="Rieger T.T."/>
            <person name="Ritchie M.G."/>
            <person name="Robin C."/>
            <person name="Rogers Y.H."/>
            <person name="Rohde C."/>
            <person name="Rozas J."/>
            <person name="Rubenfield M.J."/>
            <person name="Ruiz A."/>
            <person name="Russo S."/>
            <person name="Salzberg S.L."/>
            <person name="Sanchez-Gracia A."/>
            <person name="Saranga D.J."/>
            <person name="Sato H."/>
            <person name="Schaeffer S.W."/>
            <person name="Schatz M.C."/>
            <person name="Schlenke T."/>
            <person name="Schwartz R."/>
            <person name="Segarra C."/>
            <person name="Singh R.S."/>
            <person name="Sirot L."/>
            <person name="Sirota M."/>
            <person name="Sisneros N.B."/>
            <person name="Smith C.D."/>
            <person name="Smith T.F."/>
            <person name="Spieth J."/>
            <person name="Stage D.E."/>
            <person name="Stark A."/>
            <person name="Stephan W."/>
            <person name="Strausberg R.L."/>
            <person name="Strempel S."/>
            <person name="Sturgill D."/>
            <person name="Sutton G."/>
            <person name="Sutton G.G."/>
            <person name="Tao W."/>
            <person name="Teichmann S."/>
            <person name="Tobari Y.N."/>
            <person name="Tomimura Y."/>
            <person name="Tsolas J.M."/>
            <person name="Valente V.L."/>
            <person name="Venter E."/>
            <person name="Venter J.C."/>
            <person name="Vicario S."/>
            <person name="Vieira F.G."/>
            <person name="Vilella A.J."/>
            <person name="Villasante A."/>
            <person name="Walenz B."/>
            <person name="Wang J."/>
            <person name="Wasserman M."/>
            <person name="Watts T."/>
            <person name="Wilson D."/>
            <person name="Wilson R.K."/>
            <person name="Wing R.A."/>
            <person name="Wolfner M.F."/>
            <person name="Wong A."/>
            <person name="Wong G.K."/>
            <person name="Wu C.I."/>
            <person name="Wu G."/>
            <person name="Yamamoto D."/>
            <person name="Yang H.P."/>
            <person name="Yang S.P."/>
            <person name="Yorke J.A."/>
            <person name="Yoshida K."/>
            <person name="Zdobnov E."/>
            <person name="Zhang P."/>
            <person name="Zhang Y."/>
            <person name="Zimin A.V."/>
            <person name="Baldwin J."/>
            <person name="Abdouelleil A."/>
            <person name="Abdulkadir J."/>
            <person name="Abebe A."/>
            <person name="Abera B."/>
            <person name="Abreu J."/>
            <person name="Acer S.C."/>
            <person name="Aftuck L."/>
            <person name="Alexander A."/>
            <person name="An P."/>
            <person name="Anderson E."/>
            <person name="Anderson S."/>
            <person name="Arachi H."/>
            <person name="Azer M."/>
            <person name="Bachantsang P."/>
            <person name="Barry A."/>
            <person name="Bayul T."/>
            <person name="Berlin A."/>
            <person name="Bessette D."/>
            <person name="Bloom T."/>
            <person name="Blye J."/>
            <person name="Boguslavskiy L."/>
            <person name="Bonnet C."/>
            <person name="Boukhgalter B."/>
            <person name="Bourzgui I."/>
            <person name="Brown A."/>
            <person name="Cahill P."/>
            <person name="Channer S."/>
            <person name="Cheshatsang Y."/>
            <person name="Chuda L."/>
            <person name="Citroen M."/>
            <person name="Collymore A."/>
            <person name="Cooke P."/>
            <person name="Costello M."/>
            <person name="D'Aco K."/>
            <person name="Daza R."/>
            <person name="De Haan G."/>
            <person name="DeGray S."/>
            <person name="DeMaso C."/>
            <person name="Dhargay N."/>
            <person name="Dooley K."/>
            <person name="Dooley E."/>
            <person name="Doricent M."/>
            <person name="Dorje P."/>
            <person name="Dorjee K."/>
            <person name="Dupes A."/>
            <person name="Elong R."/>
            <person name="Falk J."/>
            <person name="Farina A."/>
            <person name="Faro S."/>
            <person name="Ferguson D."/>
            <person name="Fisher S."/>
            <person name="Foley C.D."/>
            <person name="Franke A."/>
            <person name="Friedrich D."/>
            <person name="Gadbois L."/>
            <person name="Gearin G."/>
            <person name="Gearin C.R."/>
            <person name="Giannoukos G."/>
            <person name="Goode T."/>
            <person name="Graham J."/>
            <person name="Grandbois E."/>
            <person name="Grewal S."/>
            <person name="Gyaltsen K."/>
            <person name="Hafez N."/>
            <person name="Hagos B."/>
            <person name="Hall J."/>
            <person name="Henson C."/>
            <person name="Hollinger A."/>
            <person name="Honan T."/>
            <person name="Huard M.D."/>
            <person name="Hughes L."/>
            <person name="Hurhula B."/>
            <person name="Husby M.E."/>
            <person name="Kamat A."/>
            <person name="Kanga B."/>
            <person name="Kashin S."/>
            <person name="Khazanovich D."/>
            <person name="Kisner P."/>
            <person name="Lance K."/>
            <person name="Lara M."/>
            <person name="Lee W."/>
            <person name="Lennon N."/>
            <person name="Letendre F."/>
            <person name="LeVine R."/>
            <person name="Lipovsky A."/>
            <person name="Liu X."/>
            <person name="Liu J."/>
            <person name="Liu S."/>
            <person name="Lokyitsang T."/>
            <person name="Lokyitsang Y."/>
            <person name="Lubonja R."/>
            <person name="Lui A."/>
            <person name="MacDonald P."/>
            <person name="Magnisalis V."/>
            <person name="Maru K."/>
            <person name="Matthews C."/>
            <person name="McCusker W."/>
            <person name="McDonough S."/>
            <person name="Mehta T."/>
            <person name="Meldrim J."/>
            <person name="Meneus L."/>
            <person name="Mihai O."/>
            <person name="Mihalev A."/>
            <person name="Mihova T."/>
            <person name="Mittelman R."/>
            <person name="Mlenga V."/>
            <person name="Montmayeur A."/>
            <person name="Mulrain L."/>
            <person name="Navidi A."/>
            <person name="Naylor J."/>
            <person name="Negash T."/>
            <person name="Nguyen T."/>
            <person name="Nguyen N."/>
            <person name="Nicol R."/>
            <person name="Norbu C."/>
            <person name="Norbu N."/>
            <person name="Novod N."/>
            <person name="O'Neill B."/>
            <person name="Osman S."/>
            <person name="Markiewicz E."/>
            <person name="Oyono O.L."/>
            <person name="Patti C."/>
            <person name="Phunkhang P."/>
            <person name="Pierre F."/>
            <person name="Priest M."/>
            <person name="Raghuraman S."/>
            <person name="Rege F."/>
            <person name="Reyes R."/>
            <person name="Rise C."/>
            <person name="Rogov P."/>
            <person name="Ross K."/>
            <person name="Ryan E."/>
            <person name="Settipalli S."/>
            <person name="Shea T."/>
            <person name="Sherpa N."/>
            <person name="Shi L."/>
            <person name="Shih D."/>
            <person name="Sparrow T."/>
            <person name="Spaulding J."/>
            <person name="Stalker J."/>
            <person name="Stange-Thomann N."/>
            <person name="Stavropoulos S."/>
            <person name="Stone C."/>
            <person name="Strader C."/>
            <person name="Tesfaye S."/>
            <person name="Thomson T."/>
            <person name="Thoulutsang Y."/>
            <person name="Thoulutsang D."/>
            <person name="Topham K."/>
            <person name="Topping I."/>
            <person name="Tsamla T."/>
            <person name="Vassiliev H."/>
            <person name="Vo A."/>
            <person name="Wangchuk T."/>
            <person name="Wangdi T."/>
            <person name="Weiand M."/>
            <person name="Wilkinson J."/>
            <person name="Wilson A."/>
            <person name="Yadav S."/>
            <person name="Young G."/>
            <person name="Yu Q."/>
            <person name="Zembek L."/>
            <person name="Zhong D."/>
            <person name="Zimmer A."/>
            <person name="Zwirko Z."/>
            <person name="Jaffe D.B."/>
            <person name="Alvarez P."/>
            <person name="Brockman W."/>
            <person name="Butler J."/>
            <person name="Chin C."/>
            <person name="Gnerre S."/>
            <person name="Grabherr M."/>
            <person name="Kleber M."/>
            <person name="Mauceli E."/>
            <person name="MacCallum I."/>
        </authorList>
    </citation>
    <scope>NUCLEOTIDE SEQUENCE [LARGE SCALE GENOMIC DNA]</scope>
    <source>
        <strain evidence="7">Tucson 15010-1051.87</strain>
    </source>
</reference>
<gene>
    <name evidence="6" type="primary">Dvir\GJ22187</name>
    <name evidence="6" type="ORF">Dvir_GJ22187</name>
</gene>
<evidence type="ECO:0000313" key="7">
    <source>
        <dbReference type="Proteomes" id="UP000008792"/>
    </source>
</evidence>
<dbReference type="InterPro" id="IPR020837">
    <property type="entry name" value="Fibrinogen_CS"/>
</dbReference>
<evidence type="ECO:0000256" key="2">
    <source>
        <dbReference type="SAM" id="Coils"/>
    </source>
</evidence>
<dbReference type="Pfam" id="PF00147">
    <property type="entry name" value="Fibrinogen_C"/>
    <property type="match status" value="1"/>
</dbReference>
<organism evidence="6 7">
    <name type="scientific">Drosophila virilis</name>
    <name type="common">Fruit fly</name>
    <dbReference type="NCBI Taxonomy" id="7244"/>
    <lineage>
        <taxon>Eukaryota</taxon>
        <taxon>Metazoa</taxon>
        <taxon>Ecdysozoa</taxon>
        <taxon>Arthropoda</taxon>
        <taxon>Hexapoda</taxon>
        <taxon>Insecta</taxon>
        <taxon>Pterygota</taxon>
        <taxon>Neoptera</taxon>
        <taxon>Endopterygota</taxon>
        <taxon>Diptera</taxon>
        <taxon>Brachycera</taxon>
        <taxon>Muscomorpha</taxon>
        <taxon>Ephydroidea</taxon>
        <taxon>Drosophilidae</taxon>
        <taxon>Drosophila</taxon>
    </lineage>
</organism>
<feature type="coiled-coil region" evidence="2">
    <location>
        <begin position="137"/>
        <end position="257"/>
    </location>
</feature>